<name>A0A6H0WQ32_9BACI</name>
<reference evidence="3 4" key="1">
    <citation type="submission" date="2020-02" db="EMBL/GenBank/DDBJ databases">
        <title>Genome sequencing, annotation and comparative genomic analysis of Bacillus tequilensis EA-CB0015, an effective biological control agent against Pseudocercospora fijiensis in banana plants.</title>
        <authorList>
            <person name="Cuellar-Gaviria T.Z."/>
            <person name="Ju K.-S."/>
            <person name="Villegas-Escobar V."/>
        </authorList>
    </citation>
    <scope>NUCLEOTIDE SEQUENCE [LARGE SCALE GENOMIC DNA]</scope>
    <source>
        <strain evidence="3 4">EA-CB0015</strain>
    </source>
</reference>
<keyword evidence="1 3" id="KW-0378">Hydrolase</keyword>
<evidence type="ECO:0000313" key="4">
    <source>
        <dbReference type="Proteomes" id="UP000501914"/>
    </source>
</evidence>
<dbReference type="InterPro" id="IPR000073">
    <property type="entry name" value="AB_hydrolase_1"/>
</dbReference>
<keyword evidence="4" id="KW-1185">Reference proteome</keyword>
<dbReference type="GO" id="GO:0016787">
    <property type="term" value="F:hydrolase activity"/>
    <property type="evidence" value="ECO:0007669"/>
    <property type="project" value="UniProtKB-KW"/>
</dbReference>
<dbReference type="Proteomes" id="UP000501914">
    <property type="component" value="Chromosome"/>
</dbReference>
<dbReference type="Gene3D" id="3.40.50.1820">
    <property type="entry name" value="alpha/beta hydrolase"/>
    <property type="match status" value="1"/>
</dbReference>
<dbReference type="PANTHER" id="PTHR43798:SF31">
    <property type="entry name" value="AB HYDROLASE SUPERFAMILY PROTEIN YCLE"/>
    <property type="match status" value="1"/>
</dbReference>
<dbReference type="Pfam" id="PF00561">
    <property type="entry name" value="Abhydrolase_1"/>
    <property type="match status" value="1"/>
</dbReference>
<dbReference type="InterPro" id="IPR050266">
    <property type="entry name" value="AB_hydrolase_sf"/>
</dbReference>
<evidence type="ECO:0000259" key="2">
    <source>
        <dbReference type="Pfam" id="PF00561"/>
    </source>
</evidence>
<dbReference type="PANTHER" id="PTHR43798">
    <property type="entry name" value="MONOACYLGLYCEROL LIPASE"/>
    <property type="match status" value="1"/>
</dbReference>
<dbReference type="KEGG" id="bteq:G4P54_17265"/>
<accession>A0A6H0WQ32</accession>
<dbReference type="SUPFAM" id="SSF53474">
    <property type="entry name" value="alpha/beta-Hydrolases"/>
    <property type="match status" value="1"/>
</dbReference>
<proteinExistence type="predicted"/>
<gene>
    <name evidence="3" type="ORF">G4P54_17265</name>
</gene>
<sequence length="258" mass="29788">MPLISIASRKHLYYEEYGQGIPIIFIHPPGMGRKVFYYQRLLSKHFRVIFPDLSGHGDSDHADQPASISYYADEIVQFMDALHMDKAVLFGYSAGGLIAQHIGFTRPDKVSHLVLSGAYPAVHHVIGQKLHKMGMYLLEKNPWLLIKILAGSHTKDSQVRAILTDHMKKADQTHWHQYYQASLDYNCIEQLPHLQMPKLFMYGGLRDWTFTNAGYYRRACSHAEFFRLEYQGHQLPTKQWKTCNELVTGFVLTHHSQN</sequence>
<dbReference type="GO" id="GO:0016020">
    <property type="term" value="C:membrane"/>
    <property type="evidence" value="ECO:0007669"/>
    <property type="project" value="TreeGrafter"/>
</dbReference>
<dbReference type="PRINTS" id="PR00111">
    <property type="entry name" value="ABHYDROLASE"/>
</dbReference>
<organism evidence="3 4">
    <name type="scientific">Bacillus tequilensis</name>
    <dbReference type="NCBI Taxonomy" id="227866"/>
    <lineage>
        <taxon>Bacteria</taxon>
        <taxon>Bacillati</taxon>
        <taxon>Bacillota</taxon>
        <taxon>Bacilli</taxon>
        <taxon>Bacillales</taxon>
        <taxon>Bacillaceae</taxon>
        <taxon>Bacillus</taxon>
    </lineage>
</organism>
<protein>
    <submittedName>
        <fullName evidence="3">Alpha/beta hydrolase</fullName>
    </submittedName>
</protein>
<dbReference type="RefSeq" id="WP_167873345.1">
    <property type="nucleotide sequence ID" value="NZ_CP048852.1"/>
</dbReference>
<dbReference type="InterPro" id="IPR029058">
    <property type="entry name" value="AB_hydrolase_fold"/>
</dbReference>
<evidence type="ECO:0000256" key="1">
    <source>
        <dbReference type="ARBA" id="ARBA00022801"/>
    </source>
</evidence>
<dbReference type="EMBL" id="CP048852">
    <property type="protein sequence ID" value="QIW81406.1"/>
    <property type="molecule type" value="Genomic_DNA"/>
</dbReference>
<dbReference type="AlphaFoldDB" id="A0A6H0WQ32"/>
<feature type="domain" description="AB hydrolase-1" evidence="2">
    <location>
        <begin position="22"/>
        <end position="135"/>
    </location>
</feature>
<evidence type="ECO:0000313" key="3">
    <source>
        <dbReference type="EMBL" id="QIW81406.1"/>
    </source>
</evidence>